<proteinExistence type="predicted"/>
<accession>A0A5K7XDT6</accession>
<dbReference type="EMBL" id="AP021861">
    <property type="protein sequence ID" value="BBO34217.1"/>
    <property type="molecule type" value="Genomic_DNA"/>
</dbReference>
<evidence type="ECO:0000313" key="2">
    <source>
        <dbReference type="Proteomes" id="UP000326837"/>
    </source>
</evidence>
<dbReference type="KEGG" id="lpav:PLANPX_3829"/>
<organism evidence="1 2">
    <name type="scientific">Lacipirellula parvula</name>
    <dbReference type="NCBI Taxonomy" id="2650471"/>
    <lineage>
        <taxon>Bacteria</taxon>
        <taxon>Pseudomonadati</taxon>
        <taxon>Planctomycetota</taxon>
        <taxon>Planctomycetia</taxon>
        <taxon>Pirellulales</taxon>
        <taxon>Lacipirellulaceae</taxon>
        <taxon>Lacipirellula</taxon>
    </lineage>
</organism>
<reference evidence="2" key="1">
    <citation type="submission" date="2019-10" db="EMBL/GenBank/DDBJ databases">
        <title>Lacipirellula parvula gen. nov., sp. nov., representing a lineage of planctomycetes widespread in freshwater anoxic habitats, and description of the family Lacipirellulaceae.</title>
        <authorList>
            <person name="Dedysh S.N."/>
            <person name="Kulichevskaya I.S."/>
            <person name="Beletsky A.V."/>
            <person name="Rakitin A.L."/>
            <person name="Mardanov A.V."/>
            <person name="Ivanova A.A."/>
            <person name="Saltykova V.X."/>
            <person name="Rijpstra W.I.C."/>
            <person name="Sinninghe Damste J.S."/>
            <person name="Ravin N.V."/>
        </authorList>
    </citation>
    <scope>NUCLEOTIDE SEQUENCE [LARGE SCALE GENOMIC DNA]</scope>
    <source>
        <strain evidence="2">PX69</strain>
    </source>
</reference>
<evidence type="ECO:0000313" key="1">
    <source>
        <dbReference type="EMBL" id="BBO34217.1"/>
    </source>
</evidence>
<sequence>MIYNQTFVKTIHLEKPVFIEQITGVEYPSRAAAEAACHAIMFDLNCSIPGDATTHVRVTRTLAAWQELCQLRMAQA</sequence>
<protein>
    <submittedName>
        <fullName evidence="1">Uncharacterized protein</fullName>
    </submittedName>
</protein>
<dbReference type="AlphaFoldDB" id="A0A5K7XDT6"/>
<keyword evidence="2" id="KW-1185">Reference proteome</keyword>
<name>A0A5K7XDT6_9BACT</name>
<dbReference type="RefSeq" id="WP_152099839.1">
    <property type="nucleotide sequence ID" value="NZ_AP021861.1"/>
</dbReference>
<gene>
    <name evidence="1" type="ORF">PLANPX_3829</name>
</gene>
<dbReference type="Proteomes" id="UP000326837">
    <property type="component" value="Chromosome"/>
</dbReference>